<proteinExistence type="inferred from homology"/>
<dbReference type="RefSeq" id="WP_096420839.1">
    <property type="nucleotide sequence ID" value="NZ_AP017315.1"/>
</dbReference>
<dbReference type="InterPro" id="IPR002716">
    <property type="entry name" value="PIN_dom"/>
</dbReference>
<dbReference type="SUPFAM" id="SSF88723">
    <property type="entry name" value="PIN domain-like"/>
    <property type="match status" value="1"/>
</dbReference>
<comment type="function">
    <text evidence="6">Toxic component of a toxin-antitoxin (TA) system. An RNase.</text>
</comment>
<dbReference type="OrthoDB" id="1525146at2"/>
<organism evidence="8 9">
    <name type="scientific">Microcella alkaliphila</name>
    <dbReference type="NCBI Taxonomy" id="279828"/>
    <lineage>
        <taxon>Bacteria</taxon>
        <taxon>Bacillati</taxon>
        <taxon>Actinomycetota</taxon>
        <taxon>Actinomycetes</taxon>
        <taxon>Micrococcales</taxon>
        <taxon>Microbacteriaceae</taxon>
        <taxon>Microcella</taxon>
    </lineage>
</organism>
<dbReference type="CDD" id="cd09874">
    <property type="entry name" value="PIN_MT3492-like"/>
    <property type="match status" value="1"/>
</dbReference>
<sequence>MLYLDTSAVVKLLIAENESLALRDYIGDREWVSSALLRTELIRALARVDPSVVPRALDLLERPGLLTVGTRVLDTAARLSPPSLRSLDAIHLASAQELRDELTAFVAYDDRLLAAASSLGMRTASPAP</sequence>
<accession>A0A0U5BT67</accession>
<dbReference type="GO" id="GO:0004540">
    <property type="term" value="F:RNA nuclease activity"/>
    <property type="evidence" value="ECO:0007669"/>
    <property type="project" value="InterPro"/>
</dbReference>
<feature type="domain" description="PIN" evidence="7">
    <location>
        <begin position="3"/>
        <end position="114"/>
    </location>
</feature>
<dbReference type="Gene3D" id="3.40.50.1010">
    <property type="entry name" value="5'-nuclease"/>
    <property type="match status" value="1"/>
</dbReference>
<dbReference type="GO" id="GO:0000287">
    <property type="term" value="F:magnesium ion binding"/>
    <property type="evidence" value="ECO:0007669"/>
    <property type="project" value="UniProtKB-UniRule"/>
</dbReference>
<comment type="similarity">
    <text evidence="6">Belongs to the PINc/VapC protein family.</text>
</comment>
<comment type="cofactor">
    <cofactor evidence="6">
        <name>Mg(2+)</name>
        <dbReference type="ChEBI" id="CHEBI:18420"/>
    </cofactor>
</comment>
<keyword evidence="4 6" id="KW-0378">Hydrolase</keyword>
<keyword evidence="2 6" id="KW-0540">Nuclease</keyword>
<dbReference type="GO" id="GO:0090729">
    <property type="term" value="F:toxin activity"/>
    <property type="evidence" value="ECO:0007669"/>
    <property type="project" value="UniProtKB-KW"/>
</dbReference>
<feature type="binding site" evidence="6">
    <location>
        <position position="5"/>
    </location>
    <ligand>
        <name>Mg(2+)</name>
        <dbReference type="ChEBI" id="CHEBI:18420"/>
    </ligand>
</feature>
<dbReference type="EMBL" id="AP017315">
    <property type="protein sequence ID" value="BAU31613.1"/>
    <property type="molecule type" value="Genomic_DNA"/>
</dbReference>
<evidence type="ECO:0000259" key="7">
    <source>
        <dbReference type="Pfam" id="PF01850"/>
    </source>
</evidence>
<reference evidence="9" key="1">
    <citation type="submission" date="2015-12" db="EMBL/GenBank/DDBJ databases">
        <authorList>
            <person name="Shamseldin A."/>
            <person name="Moawad H."/>
            <person name="Abd El-Rahim W.M."/>
            <person name="Sadowsky M.J."/>
        </authorList>
    </citation>
    <scope>NUCLEOTIDE SEQUENCE [LARGE SCALE GENOMIC DNA]</scope>
    <source>
        <strain evidence="9">JAM AC0309</strain>
    </source>
</reference>
<name>A0A0U5BT67_9MICO</name>
<keyword evidence="5 6" id="KW-0460">Magnesium</keyword>
<evidence type="ECO:0000256" key="3">
    <source>
        <dbReference type="ARBA" id="ARBA00022723"/>
    </source>
</evidence>
<evidence type="ECO:0000256" key="6">
    <source>
        <dbReference type="HAMAP-Rule" id="MF_00265"/>
    </source>
</evidence>
<evidence type="ECO:0000256" key="1">
    <source>
        <dbReference type="ARBA" id="ARBA00022649"/>
    </source>
</evidence>
<gene>
    <name evidence="6 8" type="primary">vapC</name>
    <name evidence="8" type="ORF">MalAC0309_0745</name>
</gene>
<dbReference type="HAMAP" id="MF_00265">
    <property type="entry name" value="VapC_Nob1"/>
    <property type="match status" value="1"/>
</dbReference>
<evidence type="ECO:0000256" key="5">
    <source>
        <dbReference type="ARBA" id="ARBA00022842"/>
    </source>
</evidence>
<evidence type="ECO:0000313" key="8">
    <source>
        <dbReference type="EMBL" id="BAU31613.1"/>
    </source>
</evidence>
<dbReference type="EC" id="3.1.-.-" evidence="6"/>
<dbReference type="KEGG" id="malk:MalAC0309_0745"/>
<evidence type="ECO:0000313" key="9">
    <source>
        <dbReference type="Proteomes" id="UP000218965"/>
    </source>
</evidence>
<keyword evidence="6" id="KW-0800">Toxin</keyword>
<protein>
    <recommendedName>
        <fullName evidence="6">Ribonuclease VapC</fullName>
        <shortName evidence="6">RNase VapC</shortName>
        <ecNumber evidence="6">3.1.-.-</ecNumber>
    </recommendedName>
    <alternativeName>
        <fullName evidence="6">Toxin VapC</fullName>
    </alternativeName>
</protein>
<dbReference type="InterPro" id="IPR029060">
    <property type="entry name" value="PIN-like_dom_sf"/>
</dbReference>
<dbReference type="AlphaFoldDB" id="A0A0U5BT67"/>
<dbReference type="Pfam" id="PF01850">
    <property type="entry name" value="PIN"/>
    <property type="match status" value="1"/>
</dbReference>
<evidence type="ECO:0000256" key="2">
    <source>
        <dbReference type="ARBA" id="ARBA00022722"/>
    </source>
</evidence>
<keyword evidence="3 6" id="KW-0479">Metal-binding</keyword>
<dbReference type="GO" id="GO:0016787">
    <property type="term" value="F:hydrolase activity"/>
    <property type="evidence" value="ECO:0007669"/>
    <property type="project" value="UniProtKB-KW"/>
</dbReference>
<evidence type="ECO:0000256" key="4">
    <source>
        <dbReference type="ARBA" id="ARBA00022801"/>
    </source>
</evidence>
<keyword evidence="1 6" id="KW-1277">Toxin-antitoxin system</keyword>
<reference evidence="8 9" key="2">
    <citation type="submission" date="2016-01" db="EMBL/GenBank/DDBJ databases">
        <title>Microcella alkaliphila JAM AC0309 whole genome shotgun sequence.</title>
        <authorList>
            <person name="Kurata A."/>
            <person name="Hirose Y."/>
            <person name="Kishimoto N."/>
            <person name="Kobayashi T."/>
        </authorList>
    </citation>
    <scope>NUCLEOTIDE SEQUENCE [LARGE SCALE GENOMIC DNA]</scope>
    <source>
        <strain evidence="8 9">JAM AC0309</strain>
    </source>
</reference>
<dbReference type="Proteomes" id="UP000218965">
    <property type="component" value="Chromosome"/>
</dbReference>
<dbReference type="InterPro" id="IPR022907">
    <property type="entry name" value="VapC_family"/>
</dbReference>
<feature type="binding site" evidence="6">
    <location>
        <position position="88"/>
    </location>
    <ligand>
        <name>Mg(2+)</name>
        <dbReference type="ChEBI" id="CHEBI:18420"/>
    </ligand>
</feature>